<feature type="region of interest" description="Disordered" evidence="3">
    <location>
        <begin position="180"/>
        <end position="250"/>
    </location>
</feature>
<dbReference type="CDD" id="cd12148">
    <property type="entry name" value="fungal_TF_MHR"/>
    <property type="match status" value="1"/>
</dbReference>
<protein>
    <submittedName>
        <fullName evidence="5">Fungal-specific transcription factor domain-containing protein</fullName>
    </submittedName>
</protein>
<reference evidence="5 6" key="1">
    <citation type="journal article" date="2019" name="Nat. Ecol. Evol.">
        <title>Megaphylogeny resolves global patterns of mushroom evolution.</title>
        <authorList>
            <person name="Varga T."/>
            <person name="Krizsan K."/>
            <person name="Foldi C."/>
            <person name="Dima B."/>
            <person name="Sanchez-Garcia M."/>
            <person name="Sanchez-Ramirez S."/>
            <person name="Szollosi G.J."/>
            <person name="Szarkandi J.G."/>
            <person name="Papp V."/>
            <person name="Albert L."/>
            <person name="Andreopoulos W."/>
            <person name="Angelini C."/>
            <person name="Antonin V."/>
            <person name="Barry K.W."/>
            <person name="Bougher N.L."/>
            <person name="Buchanan P."/>
            <person name="Buyck B."/>
            <person name="Bense V."/>
            <person name="Catcheside P."/>
            <person name="Chovatia M."/>
            <person name="Cooper J."/>
            <person name="Damon W."/>
            <person name="Desjardin D."/>
            <person name="Finy P."/>
            <person name="Geml J."/>
            <person name="Haridas S."/>
            <person name="Hughes K."/>
            <person name="Justo A."/>
            <person name="Karasinski D."/>
            <person name="Kautmanova I."/>
            <person name="Kiss B."/>
            <person name="Kocsube S."/>
            <person name="Kotiranta H."/>
            <person name="LaButti K.M."/>
            <person name="Lechner B.E."/>
            <person name="Liimatainen K."/>
            <person name="Lipzen A."/>
            <person name="Lukacs Z."/>
            <person name="Mihaltcheva S."/>
            <person name="Morgado L.N."/>
            <person name="Niskanen T."/>
            <person name="Noordeloos M.E."/>
            <person name="Ohm R.A."/>
            <person name="Ortiz-Santana B."/>
            <person name="Ovrebo C."/>
            <person name="Racz N."/>
            <person name="Riley R."/>
            <person name="Savchenko A."/>
            <person name="Shiryaev A."/>
            <person name="Soop K."/>
            <person name="Spirin V."/>
            <person name="Szebenyi C."/>
            <person name="Tomsovsky M."/>
            <person name="Tulloss R.E."/>
            <person name="Uehling J."/>
            <person name="Grigoriev I.V."/>
            <person name="Vagvolgyi C."/>
            <person name="Papp T."/>
            <person name="Martin F.M."/>
            <person name="Miettinen O."/>
            <person name="Hibbett D.S."/>
            <person name="Nagy L.G."/>
        </authorList>
    </citation>
    <scope>NUCLEOTIDE SEQUENCE [LARGE SCALE GENOMIC DNA]</scope>
    <source>
        <strain evidence="5 6">CBS 166.37</strain>
    </source>
</reference>
<evidence type="ECO:0000313" key="6">
    <source>
        <dbReference type="Proteomes" id="UP000308652"/>
    </source>
</evidence>
<evidence type="ECO:0000256" key="2">
    <source>
        <dbReference type="ARBA" id="ARBA00023242"/>
    </source>
</evidence>
<dbReference type="SMART" id="SM00906">
    <property type="entry name" value="Fungal_trans"/>
    <property type="match status" value="1"/>
</dbReference>
<feature type="compositionally biased region" description="Polar residues" evidence="3">
    <location>
        <begin position="152"/>
        <end position="163"/>
    </location>
</feature>
<evidence type="ECO:0000256" key="3">
    <source>
        <dbReference type="SAM" id="MobiDB-lite"/>
    </source>
</evidence>
<accession>A0A5C3MH71</accession>
<evidence type="ECO:0000256" key="1">
    <source>
        <dbReference type="ARBA" id="ARBA00022723"/>
    </source>
</evidence>
<evidence type="ECO:0000313" key="5">
    <source>
        <dbReference type="EMBL" id="TFK44759.1"/>
    </source>
</evidence>
<feature type="region of interest" description="Disordered" evidence="3">
    <location>
        <begin position="143"/>
        <end position="163"/>
    </location>
</feature>
<feature type="compositionally biased region" description="Basic and acidic residues" evidence="3">
    <location>
        <begin position="962"/>
        <end position="978"/>
    </location>
</feature>
<dbReference type="PANTHER" id="PTHR46910">
    <property type="entry name" value="TRANSCRIPTION FACTOR PDR1"/>
    <property type="match status" value="1"/>
</dbReference>
<keyword evidence="1" id="KW-0479">Metal-binding</keyword>
<dbReference type="CDD" id="cd00067">
    <property type="entry name" value="GAL4"/>
    <property type="match status" value="1"/>
</dbReference>
<dbReference type="Proteomes" id="UP000308652">
    <property type="component" value="Unassembled WGS sequence"/>
</dbReference>
<dbReference type="Pfam" id="PF04082">
    <property type="entry name" value="Fungal_trans"/>
    <property type="match status" value="1"/>
</dbReference>
<dbReference type="EMBL" id="ML213590">
    <property type="protein sequence ID" value="TFK44759.1"/>
    <property type="molecule type" value="Genomic_DNA"/>
</dbReference>
<feature type="compositionally biased region" description="Polar residues" evidence="3">
    <location>
        <begin position="1049"/>
        <end position="1059"/>
    </location>
</feature>
<dbReference type="Pfam" id="PF00172">
    <property type="entry name" value="Zn_clus"/>
    <property type="match status" value="1"/>
</dbReference>
<feature type="compositionally biased region" description="Basic and acidic residues" evidence="3">
    <location>
        <begin position="1061"/>
        <end position="1075"/>
    </location>
</feature>
<dbReference type="OrthoDB" id="4456959at2759"/>
<feature type="compositionally biased region" description="Basic and acidic residues" evidence="3">
    <location>
        <begin position="1134"/>
        <end position="1148"/>
    </location>
</feature>
<proteinExistence type="predicted"/>
<dbReference type="GO" id="GO:0003677">
    <property type="term" value="F:DNA binding"/>
    <property type="evidence" value="ECO:0007669"/>
    <property type="project" value="InterPro"/>
</dbReference>
<keyword evidence="6" id="KW-1185">Reference proteome</keyword>
<feature type="region of interest" description="Disordered" evidence="3">
    <location>
        <begin position="1126"/>
        <end position="1179"/>
    </location>
</feature>
<dbReference type="GO" id="GO:0006351">
    <property type="term" value="P:DNA-templated transcription"/>
    <property type="evidence" value="ECO:0007669"/>
    <property type="project" value="InterPro"/>
</dbReference>
<organism evidence="5 6">
    <name type="scientific">Crucibulum laeve</name>
    <dbReference type="NCBI Taxonomy" id="68775"/>
    <lineage>
        <taxon>Eukaryota</taxon>
        <taxon>Fungi</taxon>
        <taxon>Dikarya</taxon>
        <taxon>Basidiomycota</taxon>
        <taxon>Agaricomycotina</taxon>
        <taxon>Agaricomycetes</taxon>
        <taxon>Agaricomycetidae</taxon>
        <taxon>Agaricales</taxon>
        <taxon>Agaricineae</taxon>
        <taxon>Nidulariaceae</taxon>
        <taxon>Crucibulum</taxon>
    </lineage>
</organism>
<dbReference type="Gene3D" id="4.10.240.10">
    <property type="entry name" value="Zn(2)-C6 fungal-type DNA-binding domain"/>
    <property type="match status" value="1"/>
</dbReference>
<dbReference type="InterPro" id="IPR036864">
    <property type="entry name" value="Zn2-C6_fun-type_DNA-bd_sf"/>
</dbReference>
<keyword evidence="2" id="KW-0539">Nucleus</keyword>
<gene>
    <name evidence="5" type="ORF">BDQ12DRAFT_673531</name>
</gene>
<dbReference type="GO" id="GO:0000981">
    <property type="term" value="F:DNA-binding transcription factor activity, RNA polymerase II-specific"/>
    <property type="evidence" value="ECO:0007669"/>
    <property type="project" value="InterPro"/>
</dbReference>
<name>A0A5C3MH71_9AGAR</name>
<dbReference type="SMART" id="SM00066">
    <property type="entry name" value="GAL4"/>
    <property type="match status" value="1"/>
</dbReference>
<dbReference type="PROSITE" id="PS50048">
    <property type="entry name" value="ZN2_CY6_FUNGAL_2"/>
    <property type="match status" value="1"/>
</dbReference>
<dbReference type="AlphaFoldDB" id="A0A5C3MH71"/>
<sequence>MQGTILPYRYPQSSSNHHNIIDVAPSSSSSFPIASASLPSSDHSYIESSGPAFKKRKKDRACDACRRRKTKCDGPWMADNICTNCLQTCKPCTYVEMSKPRGPPKAYVTSLEDKVEKLESLLQQLQPNIDFSEELGPAIVRDSWKNEDTNIPDPSTSRKISHSASVARLDSLIPLSPVLDPPYHSERNGKNPVNQTAHPNAICPSTHLFQPQPRHASRAKLGIYRDKNGSEGSSSLDESSSSSDAEELLVESSIGGRKKLILVASERGSHDEDNSIRFHGRSSTAGLVETTRKFKHLHIRETMEAGMKHSPDEDVSIDPPNNAINSTRRPKFWHIPHWELMYEGHHADSPSILPSILDHFPPPELAASLIDLYFRHTNTYFPLLHRPTFERQYKERLHHKNMWFTAVCMSIFAVSSRWSEDRRVLSEDAKLENGEWDWSKAGWKYFEQGIGVHRVRRSLFYPATLFEIQTFTLLAMFLRGAEEHPTAWVLISVGIRKAQDIGAHRKKVYRGGVNADNELWKRAFWHLVVFDRIGSAILGRAAGIAEEDFDMELPLEVDDEYWETEDPQLAFRQPSGLPSLICSFNLFIKLTQIIAFTMKTVYAIDRVKVFGELRTANWREEVLKQINTAMADWMKDLPEHLIWSEKFNSPVFANQAATLHTTYHLNEMLIYRSFISVPPMPGVKRSREYSALPSSVSYPALSICIKAAQSCVRIVKSQLKLGISNIPNTLNVAHLSAGILLLKVWDLKAQQRHQRIQSISGIQPSLEQQIEDLLVDVEVFIQVLEWAEPRWTLVKPYLAKLRESLPGPEDDANLPSIVPEMRQELLPQTIVEIPEATPIDMHSSYPRERKASSQRSRVTKGAGPVHRNAETQLHAHPSMAHPPSYPSSSTHANFKEPHSNPDSLLMHFDAQLHSFADDGEKIYLKHGSISSTMQDRHLSRAPPLRSLQVAEHDATDRTSYQRHYDERRLAPSDTLPRHADRRHPNTSSGHARMRTFSDASLPSISYVSDDYVAPYISSMRRTSFSSFSNSRNVGGSDEDVRMRAGHTLQAESYTRSSMSEPRGDDVNMHSYDEHTQSAPLAQQQRHQEHYYRHNDLAPLQLREPSHRESSEPYIAYDRRSYRSTWDGQPYREVSNGREKPPDEAEWRTDVASNNTAGYMGYTARNHRPTYTSEQVEYRS</sequence>
<feature type="region of interest" description="Disordered" evidence="3">
    <location>
        <begin position="931"/>
        <end position="994"/>
    </location>
</feature>
<feature type="region of interest" description="Disordered" evidence="3">
    <location>
        <begin position="1048"/>
        <end position="1087"/>
    </location>
</feature>
<dbReference type="InterPro" id="IPR050987">
    <property type="entry name" value="AtrR-like"/>
</dbReference>
<feature type="domain" description="Zn(2)-C6 fungal-type" evidence="4">
    <location>
        <begin position="61"/>
        <end position="94"/>
    </location>
</feature>
<feature type="compositionally biased region" description="Low complexity" evidence="3">
    <location>
        <begin position="230"/>
        <end position="243"/>
    </location>
</feature>
<dbReference type="GO" id="GO:0008270">
    <property type="term" value="F:zinc ion binding"/>
    <property type="evidence" value="ECO:0007669"/>
    <property type="project" value="InterPro"/>
</dbReference>
<evidence type="ECO:0000259" key="4">
    <source>
        <dbReference type="PROSITE" id="PS50048"/>
    </source>
</evidence>
<feature type="region of interest" description="Disordered" evidence="3">
    <location>
        <begin position="836"/>
        <end position="902"/>
    </location>
</feature>
<dbReference type="InterPro" id="IPR007219">
    <property type="entry name" value="XnlR_reg_dom"/>
</dbReference>
<dbReference type="CDD" id="cd14723">
    <property type="entry name" value="ZIP_Ppr1"/>
    <property type="match status" value="1"/>
</dbReference>
<feature type="compositionally biased region" description="Polar residues" evidence="3">
    <location>
        <begin position="1168"/>
        <end position="1179"/>
    </location>
</feature>
<dbReference type="InterPro" id="IPR001138">
    <property type="entry name" value="Zn2Cys6_DnaBD"/>
</dbReference>
<dbReference type="SUPFAM" id="SSF57701">
    <property type="entry name" value="Zn2/Cys6 DNA-binding domain"/>
    <property type="match status" value="1"/>
</dbReference>
<dbReference type="PANTHER" id="PTHR46910:SF38">
    <property type="entry name" value="ZN(2)-C6 FUNGAL-TYPE DOMAIN-CONTAINING PROTEIN"/>
    <property type="match status" value="1"/>
</dbReference>
<dbReference type="PROSITE" id="PS00463">
    <property type="entry name" value="ZN2_CY6_FUNGAL_1"/>
    <property type="match status" value="1"/>
</dbReference>